<proteinExistence type="predicted"/>
<keyword evidence="2" id="KW-0472">Membrane</keyword>
<evidence type="ECO:0000256" key="2">
    <source>
        <dbReference type="SAM" id="Phobius"/>
    </source>
</evidence>
<reference evidence="3 4" key="1">
    <citation type="journal article" date="2016" name="Nat. Commun.">
        <title>Thousands of microbial genomes shed light on interconnected biogeochemical processes in an aquifer system.</title>
        <authorList>
            <person name="Anantharaman K."/>
            <person name="Brown C.T."/>
            <person name="Hug L.A."/>
            <person name="Sharon I."/>
            <person name="Castelle C.J."/>
            <person name="Probst A.J."/>
            <person name="Thomas B.C."/>
            <person name="Singh A."/>
            <person name="Wilkins M.J."/>
            <person name="Karaoz U."/>
            <person name="Brodie E.L."/>
            <person name="Williams K.H."/>
            <person name="Hubbard S.S."/>
            <person name="Banfield J.F."/>
        </authorList>
    </citation>
    <scope>NUCLEOTIDE SEQUENCE [LARGE SCALE GENOMIC DNA]</scope>
</reference>
<keyword evidence="2" id="KW-1133">Transmembrane helix</keyword>
<dbReference type="AlphaFoldDB" id="A0A1F5NTB4"/>
<organism evidence="3 4">
    <name type="scientific">Candidatus Doudnabacteria bacterium RIFCSPHIGHO2_01_FULL_46_24</name>
    <dbReference type="NCBI Taxonomy" id="1817825"/>
    <lineage>
        <taxon>Bacteria</taxon>
        <taxon>Candidatus Doudnaibacteriota</taxon>
    </lineage>
</organism>
<keyword evidence="2" id="KW-0812">Transmembrane</keyword>
<dbReference type="STRING" id="1817825.A2720_03190"/>
<accession>A0A1F5NTB4</accession>
<dbReference type="EMBL" id="MFEL01000017">
    <property type="protein sequence ID" value="OGE80853.1"/>
    <property type="molecule type" value="Genomic_DNA"/>
</dbReference>
<evidence type="ECO:0000313" key="3">
    <source>
        <dbReference type="EMBL" id="OGE80853.1"/>
    </source>
</evidence>
<evidence type="ECO:0000256" key="1">
    <source>
        <dbReference type="SAM" id="MobiDB-lite"/>
    </source>
</evidence>
<feature type="region of interest" description="Disordered" evidence="1">
    <location>
        <begin position="45"/>
        <end position="75"/>
    </location>
</feature>
<evidence type="ECO:0000313" key="4">
    <source>
        <dbReference type="Proteomes" id="UP000178892"/>
    </source>
</evidence>
<sequence>MRRKKPALKFVFPLVCLVIIFFGGVFIFRSLMGKFLSSAFPTSVPETPAAPRLSASTSTASTTEVLRPSASTTSTANGSFTELFSGTGWLNQEKSNVYQDQKLSSISFPPDYEWKEVPELSNALKDETIIAADGNGKEIVLVTKSGKIMSLRGAAGDEAISINQSSIINNQLRSAALDYDDSAGVWIVAASSDSGIEVGPVNRPVSVNAPGAITDLACANAECLVNYGSSTSIGSFSINNPSELSKINLQSGKSFNSISLGSVDPRSDSRLLAYMLVGAVEKKDGTYTGSIFKYNSPFPKGSTPQGGGISSSPFLPVAEKLFSSPYPGTIRFGYDSENDEILALYAAYIGQAYKFSVNPLLVPEAPRQSASILSASTTEDYSRFFSQRVMGGNIIPKIFKYGNAWWLSSGINQSSIIKFIRIEGAAGIDFADILIGSKQLVMSGVEPSFELLPGFNLNTLYGITGGQSPKIYKFTDNGYKKDKKIAWESVKLNRFDNEITGGKFYKINGSADNIRYYLSNDGGKNWQETKLNEMVNFSTKGNDFRFKVELNPVRGLPRQQASATGTSGSPASNGVVPGADKFQTPWLNLVSVEYYAKP</sequence>
<protein>
    <submittedName>
        <fullName evidence="3">Uncharacterized protein</fullName>
    </submittedName>
</protein>
<comment type="caution">
    <text evidence="3">The sequence shown here is derived from an EMBL/GenBank/DDBJ whole genome shotgun (WGS) entry which is preliminary data.</text>
</comment>
<feature type="compositionally biased region" description="Low complexity" evidence="1">
    <location>
        <begin position="54"/>
        <end position="63"/>
    </location>
</feature>
<dbReference type="Proteomes" id="UP000178892">
    <property type="component" value="Unassembled WGS sequence"/>
</dbReference>
<name>A0A1F5NTB4_9BACT</name>
<feature type="transmembrane region" description="Helical" evidence="2">
    <location>
        <begin position="7"/>
        <end position="28"/>
    </location>
</feature>
<gene>
    <name evidence="3" type="ORF">A2720_03190</name>
</gene>